<comment type="caution">
    <text evidence="2">The sequence shown here is derived from an EMBL/GenBank/DDBJ whole genome shotgun (WGS) entry which is preliminary data.</text>
</comment>
<protein>
    <submittedName>
        <fullName evidence="2">Uncharacterized protein</fullName>
    </submittedName>
</protein>
<evidence type="ECO:0000313" key="2">
    <source>
        <dbReference type="EMBL" id="PAA91081.1"/>
    </source>
</evidence>
<dbReference type="AlphaFoldDB" id="A0A267GYG2"/>
<evidence type="ECO:0000313" key="3">
    <source>
        <dbReference type="Proteomes" id="UP000215902"/>
    </source>
</evidence>
<dbReference type="EMBL" id="NIVC01000095">
    <property type="protein sequence ID" value="PAA91081.1"/>
    <property type="molecule type" value="Genomic_DNA"/>
</dbReference>
<keyword evidence="3" id="KW-1185">Reference proteome</keyword>
<sequence>MSANQNLQVPNDTQLVNLLEHEKESTSVKDSSSVGSQSQNNLVVEFVGSAQDNGGQPLPEPSDAPSIPYFPPDEQVPAGRVFNSLPSSFRYSTPPEMPDVDRPY</sequence>
<reference evidence="2 3" key="1">
    <citation type="submission" date="2017-06" db="EMBL/GenBank/DDBJ databases">
        <title>A platform for efficient transgenesis in Macrostomum lignano, a flatworm model organism for stem cell research.</title>
        <authorList>
            <person name="Berezikov E."/>
        </authorList>
    </citation>
    <scope>NUCLEOTIDE SEQUENCE [LARGE SCALE GENOMIC DNA]</scope>
    <source>
        <strain evidence="2">DV1</strain>
        <tissue evidence="2">Whole organism</tissue>
    </source>
</reference>
<dbReference type="Proteomes" id="UP000215902">
    <property type="component" value="Unassembled WGS sequence"/>
</dbReference>
<proteinExistence type="predicted"/>
<feature type="region of interest" description="Disordered" evidence="1">
    <location>
        <begin position="47"/>
        <end position="104"/>
    </location>
</feature>
<evidence type="ECO:0000256" key="1">
    <source>
        <dbReference type="SAM" id="MobiDB-lite"/>
    </source>
</evidence>
<accession>A0A267GYG2</accession>
<gene>
    <name evidence="2" type="ORF">BOX15_Mlig030546g1</name>
</gene>
<name>A0A267GYG2_9PLAT</name>
<organism evidence="2 3">
    <name type="scientific">Macrostomum lignano</name>
    <dbReference type="NCBI Taxonomy" id="282301"/>
    <lineage>
        <taxon>Eukaryota</taxon>
        <taxon>Metazoa</taxon>
        <taxon>Spiralia</taxon>
        <taxon>Lophotrochozoa</taxon>
        <taxon>Platyhelminthes</taxon>
        <taxon>Rhabditophora</taxon>
        <taxon>Macrostomorpha</taxon>
        <taxon>Macrostomida</taxon>
        <taxon>Macrostomidae</taxon>
        <taxon>Macrostomum</taxon>
    </lineage>
</organism>